<dbReference type="PROSITE" id="PS50103">
    <property type="entry name" value="ZF_C3H1"/>
    <property type="match status" value="1"/>
</dbReference>
<evidence type="ECO:0000256" key="5">
    <source>
        <dbReference type="PROSITE-ProRule" id="PRU00723"/>
    </source>
</evidence>
<dbReference type="Pfam" id="PF13923">
    <property type="entry name" value="zf-C3HC4_2"/>
    <property type="match status" value="1"/>
</dbReference>
<evidence type="ECO:0000256" key="6">
    <source>
        <dbReference type="RuleBase" id="RU367110"/>
    </source>
</evidence>
<dbReference type="SMART" id="SM00184">
    <property type="entry name" value="RING"/>
    <property type="match status" value="1"/>
</dbReference>
<dbReference type="GO" id="GO:0005684">
    <property type="term" value="C:U2-type spliceosomal complex"/>
    <property type="evidence" value="ECO:0007669"/>
    <property type="project" value="TreeGrafter"/>
</dbReference>
<keyword evidence="6" id="KW-0508">mRNA splicing</keyword>
<dbReference type="Pfam" id="PF00642">
    <property type="entry name" value="zf-CCCH"/>
    <property type="match status" value="1"/>
</dbReference>
<feature type="domain" description="RING-type" evidence="9">
    <location>
        <begin position="297"/>
        <end position="334"/>
    </location>
</feature>
<keyword evidence="6" id="KW-0238">DNA-binding</keyword>
<protein>
    <recommendedName>
        <fullName evidence="6">Pre-mRNA-splicing factor CWC24</fullName>
    </recommendedName>
</protein>
<dbReference type="PROSITE" id="PS50089">
    <property type="entry name" value="ZF_RING_2"/>
    <property type="match status" value="1"/>
</dbReference>
<dbReference type="EMBL" id="JADGJH010000011">
    <property type="protein sequence ID" value="KAJ3142586.1"/>
    <property type="molecule type" value="Genomic_DNA"/>
</dbReference>
<comment type="subunit">
    <text evidence="6">Associated with the spliceosome.</text>
</comment>
<dbReference type="SMART" id="SM00356">
    <property type="entry name" value="ZnF_C3H1"/>
    <property type="match status" value="1"/>
</dbReference>
<feature type="region of interest" description="Disordered" evidence="7">
    <location>
        <begin position="68"/>
        <end position="107"/>
    </location>
</feature>
<feature type="zinc finger region" description="C3H1-type" evidence="5">
    <location>
        <begin position="216"/>
        <end position="244"/>
    </location>
</feature>
<feature type="region of interest" description="Disordered" evidence="7">
    <location>
        <begin position="20"/>
        <end position="56"/>
    </location>
</feature>
<organism evidence="11 12">
    <name type="scientific">Physocladia obscura</name>
    <dbReference type="NCBI Taxonomy" id="109957"/>
    <lineage>
        <taxon>Eukaryota</taxon>
        <taxon>Fungi</taxon>
        <taxon>Fungi incertae sedis</taxon>
        <taxon>Chytridiomycota</taxon>
        <taxon>Chytridiomycota incertae sedis</taxon>
        <taxon>Chytridiomycetes</taxon>
        <taxon>Chytridiales</taxon>
        <taxon>Chytriomycetaceae</taxon>
        <taxon>Physocladia</taxon>
    </lineage>
</organism>
<dbReference type="PANTHER" id="PTHR12930">
    <property type="entry name" value="ZINC FINGER PROTEIN 183"/>
    <property type="match status" value="1"/>
</dbReference>
<dbReference type="InterPro" id="IPR009081">
    <property type="entry name" value="PP-bd_ACP"/>
</dbReference>
<gene>
    <name evidence="11" type="ORF">HK100_000486</name>
</gene>
<dbReference type="AlphaFoldDB" id="A0AAD5XKV6"/>
<feature type="domain" description="Carrier" evidence="8">
    <location>
        <begin position="357"/>
        <end position="388"/>
    </location>
</feature>
<comment type="caution">
    <text evidence="11">The sequence shown here is derived from an EMBL/GenBank/DDBJ whole genome shotgun (WGS) entry which is preliminary data.</text>
</comment>
<dbReference type="Proteomes" id="UP001211907">
    <property type="component" value="Unassembled WGS sequence"/>
</dbReference>
<comment type="similarity">
    <text evidence="1 6">Belongs to the CWC24 family.</text>
</comment>
<keyword evidence="6" id="KW-0539">Nucleus</keyword>
<dbReference type="InterPro" id="IPR001841">
    <property type="entry name" value="Znf_RING"/>
</dbReference>
<reference evidence="11" key="1">
    <citation type="submission" date="2020-05" db="EMBL/GenBank/DDBJ databases">
        <title>Phylogenomic resolution of chytrid fungi.</title>
        <authorList>
            <person name="Stajich J.E."/>
            <person name="Amses K."/>
            <person name="Simmons R."/>
            <person name="Seto K."/>
            <person name="Myers J."/>
            <person name="Bonds A."/>
            <person name="Quandt C.A."/>
            <person name="Barry K."/>
            <person name="Liu P."/>
            <person name="Grigoriev I."/>
            <person name="Longcore J.E."/>
            <person name="James T.Y."/>
        </authorList>
    </citation>
    <scope>NUCLEOTIDE SEQUENCE</scope>
    <source>
        <strain evidence="11">JEL0513</strain>
    </source>
</reference>
<sequence length="388" mass="42905">MDTKKIDETEPVVKFVRKRKLGKSTIAPRVRSNADGTDNPEDNSYNNNKDSDVDDNADTVIRSTAKKHGGLTVASSSSSAGPAASKLKTSALPSTVQTETPTSDTKFSFKASGTAASLVTDTATRTLDIDGILNLDGTIPNANPNSNTTDNDNDSYRGLAGYKEYVNKKVTKVTQSNAGGLRYCFCFLFFSQKTNHLLRAGPLKGQTSVRITARFDYQQDICKDYKDSGNCGFGDSCIYMHDRGDYKTGWQLDKEWEDQQKQKQKEEDVNRFLIQENSAVGTGEGEDEDEDDVPTECPICVGQFKDPIITKCRHYFCENCALKQFAKTPKCFECGEPTGGNFAVAKELKANLIKKKAKIAEREAAVRKRIQEELGEDHDDTLEDDIND</sequence>
<dbReference type="Gene3D" id="3.30.40.10">
    <property type="entry name" value="Zinc/RING finger domain, C3HC4 (zinc finger)"/>
    <property type="match status" value="1"/>
</dbReference>
<dbReference type="CDD" id="cd16539">
    <property type="entry name" value="RING-HC_RNF113A_B"/>
    <property type="match status" value="1"/>
</dbReference>
<dbReference type="PANTHER" id="PTHR12930:SF0">
    <property type="entry name" value="RING FINGER PROTEIN 113B"/>
    <property type="match status" value="1"/>
</dbReference>
<evidence type="ECO:0000256" key="7">
    <source>
        <dbReference type="SAM" id="MobiDB-lite"/>
    </source>
</evidence>
<proteinExistence type="inferred from homology"/>
<keyword evidence="3 5" id="KW-0863">Zinc-finger</keyword>
<comment type="function">
    <text evidence="6">Involved in pre-mRNA splicing.</text>
</comment>
<dbReference type="InterPro" id="IPR013083">
    <property type="entry name" value="Znf_RING/FYVE/PHD"/>
</dbReference>
<dbReference type="PROSITE" id="PS00518">
    <property type="entry name" value="ZF_RING_1"/>
    <property type="match status" value="1"/>
</dbReference>
<evidence type="ECO:0000259" key="8">
    <source>
        <dbReference type="PROSITE" id="PS50075"/>
    </source>
</evidence>
<dbReference type="InterPro" id="IPR000571">
    <property type="entry name" value="Znf_CCCH"/>
</dbReference>
<dbReference type="GO" id="GO:0008270">
    <property type="term" value="F:zinc ion binding"/>
    <property type="evidence" value="ECO:0007669"/>
    <property type="project" value="UniProtKB-KW"/>
</dbReference>
<dbReference type="InterPro" id="IPR036855">
    <property type="entry name" value="Znf_CCCH_sf"/>
</dbReference>
<keyword evidence="4 5" id="KW-0862">Zinc</keyword>
<feature type="compositionally biased region" description="Polar residues" evidence="7">
    <location>
        <begin position="87"/>
        <end position="106"/>
    </location>
</feature>
<dbReference type="GO" id="GO:0034247">
    <property type="term" value="P:snoRNA splicing"/>
    <property type="evidence" value="ECO:0007669"/>
    <property type="project" value="TreeGrafter"/>
</dbReference>
<evidence type="ECO:0000256" key="2">
    <source>
        <dbReference type="ARBA" id="ARBA00022723"/>
    </source>
</evidence>
<keyword evidence="6" id="KW-0747">Spliceosome</keyword>
<evidence type="ECO:0000256" key="4">
    <source>
        <dbReference type="ARBA" id="ARBA00022833"/>
    </source>
</evidence>
<dbReference type="PROSITE" id="PS50075">
    <property type="entry name" value="CARRIER"/>
    <property type="match status" value="1"/>
</dbReference>
<feature type="compositionally biased region" description="Low complexity" evidence="7">
    <location>
        <begin position="74"/>
        <end position="85"/>
    </location>
</feature>
<evidence type="ECO:0000259" key="9">
    <source>
        <dbReference type="PROSITE" id="PS50089"/>
    </source>
</evidence>
<dbReference type="InterPro" id="IPR017907">
    <property type="entry name" value="Znf_RING_CS"/>
</dbReference>
<dbReference type="SUPFAM" id="SSF57850">
    <property type="entry name" value="RING/U-box"/>
    <property type="match status" value="1"/>
</dbReference>
<keyword evidence="2 5" id="KW-0479">Metal-binding</keyword>
<evidence type="ECO:0000256" key="1">
    <source>
        <dbReference type="ARBA" id="ARBA00009161"/>
    </source>
</evidence>
<evidence type="ECO:0000313" key="11">
    <source>
        <dbReference type="EMBL" id="KAJ3142586.1"/>
    </source>
</evidence>
<evidence type="ECO:0000259" key="10">
    <source>
        <dbReference type="PROSITE" id="PS50103"/>
    </source>
</evidence>
<dbReference type="SUPFAM" id="SSF90229">
    <property type="entry name" value="CCCH zinc finger"/>
    <property type="match status" value="1"/>
</dbReference>
<dbReference type="GO" id="GO:0003677">
    <property type="term" value="F:DNA binding"/>
    <property type="evidence" value="ECO:0007669"/>
    <property type="project" value="UniProtKB-UniRule"/>
</dbReference>
<accession>A0AAD5XKV6</accession>
<comment type="subcellular location">
    <subcellularLocation>
        <location evidence="6">Nucleus</location>
    </subcellularLocation>
</comment>
<keyword evidence="6" id="KW-0507">mRNA processing</keyword>
<evidence type="ECO:0000313" key="12">
    <source>
        <dbReference type="Proteomes" id="UP001211907"/>
    </source>
</evidence>
<evidence type="ECO:0000256" key="3">
    <source>
        <dbReference type="ARBA" id="ARBA00022771"/>
    </source>
</evidence>
<feature type="domain" description="C3H1-type" evidence="10">
    <location>
        <begin position="216"/>
        <end position="244"/>
    </location>
</feature>
<dbReference type="GO" id="GO:0006397">
    <property type="term" value="P:mRNA processing"/>
    <property type="evidence" value="ECO:0007669"/>
    <property type="project" value="UniProtKB-KW"/>
</dbReference>
<keyword evidence="12" id="KW-1185">Reference proteome</keyword>
<dbReference type="InterPro" id="IPR039971">
    <property type="entry name" value="CWC24-like"/>
</dbReference>
<name>A0AAD5XKV6_9FUNG</name>